<dbReference type="GO" id="GO:0042956">
    <property type="term" value="P:maltodextrin transmembrane transport"/>
    <property type="evidence" value="ECO:0007669"/>
    <property type="project" value="TreeGrafter"/>
</dbReference>
<organism evidence="4 5">
    <name type="scientific">Hathewaya histolytica</name>
    <name type="common">Clostridium histolyticum</name>
    <dbReference type="NCBI Taxonomy" id="1498"/>
    <lineage>
        <taxon>Bacteria</taxon>
        <taxon>Bacillati</taxon>
        <taxon>Bacillota</taxon>
        <taxon>Clostridia</taxon>
        <taxon>Eubacteriales</taxon>
        <taxon>Clostridiaceae</taxon>
        <taxon>Hathewaya</taxon>
    </lineage>
</organism>
<proteinExistence type="inferred from homology"/>
<dbReference type="PANTHER" id="PTHR30061:SF50">
    <property type="entry name" value="MALTOSE_MALTODEXTRIN-BINDING PERIPLASMIC PROTEIN"/>
    <property type="match status" value="1"/>
</dbReference>
<dbReference type="Proteomes" id="UP000308489">
    <property type="component" value="Chromosome 1"/>
</dbReference>
<evidence type="ECO:0000313" key="5">
    <source>
        <dbReference type="Proteomes" id="UP000308489"/>
    </source>
</evidence>
<dbReference type="Pfam" id="PF01547">
    <property type="entry name" value="SBP_bac_1"/>
    <property type="match status" value="1"/>
</dbReference>
<evidence type="ECO:0000256" key="1">
    <source>
        <dbReference type="ARBA" id="ARBA00008520"/>
    </source>
</evidence>
<dbReference type="OrthoDB" id="1878199at2"/>
<accession>A0A4V6KCD7</accession>
<comment type="similarity">
    <text evidence="1">Belongs to the bacterial solute-binding protein 1 family.</text>
</comment>
<name>A0A4V6KCD7_HATHI</name>
<dbReference type="Gene3D" id="3.40.190.10">
    <property type="entry name" value="Periplasmic binding protein-like II"/>
    <property type="match status" value="1"/>
</dbReference>
<keyword evidence="2" id="KW-0813">Transport</keyword>
<reference evidence="4 5" key="1">
    <citation type="submission" date="2019-05" db="EMBL/GenBank/DDBJ databases">
        <authorList>
            <consortium name="Pathogen Informatics"/>
        </authorList>
    </citation>
    <scope>NUCLEOTIDE SEQUENCE [LARGE SCALE GENOMIC DNA]</scope>
    <source>
        <strain evidence="4 5">NCTC503</strain>
    </source>
</reference>
<evidence type="ECO:0000313" key="4">
    <source>
        <dbReference type="EMBL" id="VTQ85967.1"/>
    </source>
</evidence>
<protein>
    <submittedName>
        <fullName evidence="4">Extracellular solute-binding protein</fullName>
    </submittedName>
</protein>
<dbReference type="AlphaFoldDB" id="A0A4V6KCD7"/>
<dbReference type="EMBL" id="LR590481">
    <property type="protein sequence ID" value="VTQ85967.1"/>
    <property type="molecule type" value="Genomic_DNA"/>
</dbReference>
<evidence type="ECO:0000256" key="3">
    <source>
        <dbReference type="ARBA" id="ARBA00022729"/>
    </source>
</evidence>
<dbReference type="GO" id="GO:0055052">
    <property type="term" value="C:ATP-binding cassette (ABC) transporter complex, substrate-binding subunit-containing"/>
    <property type="evidence" value="ECO:0007669"/>
    <property type="project" value="TreeGrafter"/>
</dbReference>
<sequence length="412" mass="47797">MKKFNRLCAATLVIILSLTLVCCKGEEKKGKKDESKNLDIYVYTDDKYSKKTIDVLIREYENKNKDKKINVIDGVEDKDKLIKHFKSGDNIDIIICNRSTELLLDKKGLVDNLEDIYKNESLDKRFYEVYTSYGRILNKYSSVGIIPYTLEFVYNKDSLNKLGLKEPQDFNDYIKILKQCISNDIEVPYVLNEDLSIYEVIFSLFAQNKLNGEELTEKYTDKSEEYLNDDKIEKVLKLIEKNVKEQGLKEDILKKSDEKDIEYFLKGESPILITTSYFSNKLKVENIGILKNMGRIDGEEIIRPVFMNTLVVSNINGINKESKRDFQEFVVSNEFQNKLKELSYITGNKEANKSYKGLQGSVVENLLKSSSNSIIYKDNLPEDIQKSIESSIRDILKGKYKDNYLKEKLKNK</sequence>
<dbReference type="GO" id="GO:1901982">
    <property type="term" value="F:maltose binding"/>
    <property type="evidence" value="ECO:0007669"/>
    <property type="project" value="TreeGrafter"/>
</dbReference>
<dbReference type="KEGG" id="hhw:NCTC503_00855"/>
<gene>
    <name evidence="4" type="ORF">NCTC503_00855</name>
</gene>
<dbReference type="SUPFAM" id="SSF53850">
    <property type="entry name" value="Periplasmic binding protein-like II"/>
    <property type="match status" value="1"/>
</dbReference>
<dbReference type="InterPro" id="IPR006059">
    <property type="entry name" value="SBP"/>
</dbReference>
<dbReference type="RefSeq" id="WP_138209570.1">
    <property type="nucleotide sequence ID" value="NZ_CBCRUQ010000001.1"/>
</dbReference>
<dbReference type="GO" id="GO:0015768">
    <property type="term" value="P:maltose transport"/>
    <property type="evidence" value="ECO:0007669"/>
    <property type="project" value="TreeGrafter"/>
</dbReference>
<dbReference type="PANTHER" id="PTHR30061">
    <property type="entry name" value="MALTOSE-BINDING PERIPLASMIC PROTEIN"/>
    <property type="match status" value="1"/>
</dbReference>
<keyword evidence="3" id="KW-0732">Signal</keyword>
<evidence type="ECO:0000256" key="2">
    <source>
        <dbReference type="ARBA" id="ARBA00022448"/>
    </source>
</evidence>
<keyword evidence="5" id="KW-1185">Reference proteome</keyword>